<dbReference type="EMBL" id="JBBEGL010000010">
    <property type="protein sequence ID" value="MEJ2890134.1"/>
    <property type="molecule type" value="Genomic_DNA"/>
</dbReference>
<comment type="similarity">
    <text evidence="3">Belongs to the AAA ATPase family.</text>
</comment>
<dbReference type="CDD" id="cd19511">
    <property type="entry name" value="RecA-like_CDC48_r2-like"/>
    <property type="match status" value="1"/>
</dbReference>
<evidence type="ECO:0000313" key="8">
    <source>
        <dbReference type="Proteomes" id="UP001370100"/>
    </source>
</evidence>
<name>A0ABU8NCJ9_9PSEU</name>
<dbReference type="Proteomes" id="UP001370100">
    <property type="component" value="Unassembled WGS sequence"/>
</dbReference>
<evidence type="ECO:0000256" key="1">
    <source>
        <dbReference type="ARBA" id="ARBA00022741"/>
    </source>
</evidence>
<feature type="domain" description="AAA+ ATPase" evidence="5">
    <location>
        <begin position="547"/>
        <end position="684"/>
    </location>
</feature>
<evidence type="ECO:0000256" key="2">
    <source>
        <dbReference type="ARBA" id="ARBA00022840"/>
    </source>
</evidence>
<dbReference type="InterPro" id="IPR003960">
    <property type="entry name" value="ATPase_AAA_CS"/>
</dbReference>
<dbReference type="Pfam" id="PF17862">
    <property type="entry name" value="AAA_lid_3"/>
    <property type="match status" value="2"/>
</dbReference>
<gene>
    <name evidence="7" type="ORF">WCD41_26985</name>
</gene>
<dbReference type="InterPro" id="IPR027417">
    <property type="entry name" value="P-loop_NTPase"/>
</dbReference>
<dbReference type="Gene3D" id="3.40.50.300">
    <property type="entry name" value="P-loop containing nucleotide triphosphate hydrolases"/>
    <property type="match status" value="2"/>
</dbReference>
<dbReference type="InterPro" id="IPR050168">
    <property type="entry name" value="AAA_ATPase_domain"/>
</dbReference>
<dbReference type="InterPro" id="IPR003959">
    <property type="entry name" value="ATPase_AAA_core"/>
</dbReference>
<dbReference type="PANTHER" id="PTHR23077">
    <property type="entry name" value="AAA-FAMILY ATPASE"/>
    <property type="match status" value="1"/>
</dbReference>
<dbReference type="RefSeq" id="WP_337718335.1">
    <property type="nucleotide sequence ID" value="NZ_JBBEGL010000010.1"/>
</dbReference>
<keyword evidence="8" id="KW-1185">Reference proteome</keyword>
<evidence type="ECO:0000313" key="7">
    <source>
        <dbReference type="EMBL" id="MEJ2890134.1"/>
    </source>
</evidence>
<organism evidence="7 8">
    <name type="scientific">Actinomycetospora aeridis</name>
    <dbReference type="NCBI Taxonomy" id="3129231"/>
    <lineage>
        <taxon>Bacteria</taxon>
        <taxon>Bacillati</taxon>
        <taxon>Actinomycetota</taxon>
        <taxon>Actinomycetes</taxon>
        <taxon>Pseudonocardiales</taxon>
        <taxon>Pseudonocardiaceae</taxon>
        <taxon>Actinomycetospora</taxon>
    </lineage>
</organism>
<evidence type="ECO:0000259" key="5">
    <source>
        <dbReference type="SMART" id="SM00382"/>
    </source>
</evidence>
<evidence type="ECO:0000259" key="6">
    <source>
        <dbReference type="SMART" id="SM01073"/>
    </source>
</evidence>
<accession>A0ABU8NCJ9</accession>
<dbReference type="SUPFAM" id="SSF52540">
    <property type="entry name" value="P-loop containing nucleoside triphosphate hydrolases"/>
    <property type="match status" value="2"/>
</dbReference>
<dbReference type="Gene3D" id="2.40.40.20">
    <property type="match status" value="1"/>
</dbReference>
<keyword evidence="2 3" id="KW-0067">ATP-binding</keyword>
<protein>
    <submittedName>
        <fullName evidence="7">AAA family ATPase</fullName>
    </submittedName>
</protein>
<dbReference type="InterPro" id="IPR041569">
    <property type="entry name" value="AAA_lid_3"/>
</dbReference>
<feature type="region of interest" description="Disordered" evidence="4">
    <location>
        <begin position="193"/>
        <end position="230"/>
    </location>
</feature>
<evidence type="ECO:0000256" key="3">
    <source>
        <dbReference type="RuleBase" id="RU003651"/>
    </source>
</evidence>
<dbReference type="PANTHER" id="PTHR23077:SF171">
    <property type="entry name" value="NUCLEAR VALOSIN-CONTAINING PROTEIN-LIKE"/>
    <property type="match status" value="1"/>
</dbReference>
<dbReference type="InterPro" id="IPR003593">
    <property type="entry name" value="AAA+_ATPase"/>
</dbReference>
<dbReference type="Gene3D" id="1.10.8.60">
    <property type="match status" value="2"/>
</dbReference>
<dbReference type="SUPFAM" id="SSF50692">
    <property type="entry name" value="ADC-like"/>
    <property type="match status" value="1"/>
</dbReference>
<evidence type="ECO:0000256" key="4">
    <source>
        <dbReference type="SAM" id="MobiDB-lite"/>
    </source>
</evidence>
<dbReference type="PROSITE" id="PS00674">
    <property type="entry name" value="AAA"/>
    <property type="match status" value="1"/>
</dbReference>
<dbReference type="Pfam" id="PF00004">
    <property type="entry name" value="AAA"/>
    <property type="match status" value="2"/>
</dbReference>
<feature type="compositionally biased region" description="Low complexity" evidence="4">
    <location>
        <begin position="213"/>
        <end position="230"/>
    </location>
</feature>
<reference evidence="7 8" key="1">
    <citation type="submission" date="2024-03" db="EMBL/GenBank/DDBJ databases">
        <title>Actinomycetospora sp. OC33-EN06, a novel actinomycete isolated from wild orchid (Aerides multiflora).</title>
        <authorList>
            <person name="Suriyachadkun C."/>
        </authorList>
    </citation>
    <scope>NUCLEOTIDE SEQUENCE [LARGE SCALE GENOMIC DNA]</scope>
    <source>
        <strain evidence="7 8">OC33-EN06</strain>
    </source>
</reference>
<sequence>MSAAVGLDLFARLGTSAGDSRRGVVRLHPEVIMALGLEAWDAVRVTGVRATAALVAPAPALTGSSTAILDETTMINAGLVDGATVRVNATSVAAARQVELSGSRLAVGALPAETLRLALIGKVLLTGDTLSLLPQDLAPVPGADAVRARQGLAAALGGTWTTETVTVTAADPPAGADPASALMVTSTTIVRWRNGTSTGTGAAPDASARPGSRETSSATAASGSGAASGGLSVAASEAPAAPAPVAEMPAEPAVAVADLVGQAEPARRLGEWFDLVFQRPELLERLGAAPRLGVLVSGPEGAGKTTLVRSVAADEQARVVRLDAPAVAAIEAGAAAARVREAVDDATASAPTVLLVTDAEALLPAADPPPLSTLVLEALRRAAGTPGTALVVTSSRAEALDPRLRGADLVDRELTLPAPSDRDRAELLRVLLRGVPLAKDVDLASVGARTPGFVAGDLVALRREAAVRAALRVGRADEDPTLQTEDLLGAVSSVRPASLSSGSQTLSSGGLTLDRVGDMVETKQALTETILWPLRYPDSFARLGVSPPRGVLLYGPPGCGKTFLVRALAGTGSLNVFVVKGAEVLDKFVGESERAVRTLFRRAAAAAPALVFLDEIDALAPRRGGSTDAGVSDRVVAALLTELDGAEPLRDVVVLGATNRPELIDPALLRPGRLERRVYVPPPDAAARADILRASARDTPLADDVDLDALAEDLDRYSAADCAALVREAALTAMRTSLESTEVSADDLATAREAVKPSLDPRQLAELEAYAGEN</sequence>
<feature type="domain" description="CDC48 N-terminal subdomain" evidence="6">
    <location>
        <begin position="8"/>
        <end position="92"/>
    </location>
</feature>
<feature type="domain" description="AAA+ ATPase" evidence="5">
    <location>
        <begin position="290"/>
        <end position="420"/>
    </location>
</feature>
<dbReference type="InterPro" id="IPR009010">
    <property type="entry name" value="Asp_de-COase-like_dom_sf"/>
</dbReference>
<dbReference type="SMART" id="SM01073">
    <property type="entry name" value="CDC48_N"/>
    <property type="match status" value="1"/>
</dbReference>
<dbReference type="InterPro" id="IPR003338">
    <property type="entry name" value="CDC4_N-term_subdom"/>
</dbReference>
<dbReference type="SMART" id="SM00382">
    <property type="entry name" value="AAA"/>
    <property type="match status" value="2"/>
</dbReference>
<keyword evidence="1 3" id="KW-0547">Nucleotide-binding</keyword>
<comment type="caution">
    <text evidence="7">The sequence shown here is derived from an EMBL/GenBank/DDBJ whole genome shotgun (WGS) entry which is preliminary data.</text>
</comment>
<proteinExistence type="inferred from homology"/>